<proteinExistence type="predicted"/>
<protein>
    <submittedName>
        <fullName evidence="1">Uncharacterized protein</fullName>
    </submittedName>
</protein>
<dbReference type="Proteomes" id="UP000501879">
    <property type="component" value="Segment"/>
</dbReference>
<gene>
    <name evidence="1" type="ORF">PSV2_gp21</name>
</gene>
<keyword evidence="2" id="KW-1185">Reference proteome</keyword>
<evidence type="ECO:0000313" key="2">
    <source>
        <dbReference type="Proteomes" id="UP000501879"/>
    </source>
</evidence>
<organism evidence="1 2">
    <name type="scientific">Pyrobaculum spherical virus 2</name>
    <dbReference type="NCBI Taxonomy" id="2730632"/>
    <lineage>
        <taxon>Viruses</taxon>
        <taxon>Viruses incertae sedis</taxon>
        <taxon>Globuloviridae</taxon>
        <taxon>Alphaglobulovirus</taxon>
        <taxon>Alphaglobulovirus pozzuoliense</taxon>
    </lineage>
</organism>
<evidence type="ECO:0000313" key="1">
    <source>
        <dbReference type="EMBL" id="QJF12433.1"/>
    </source>
</evidence>
<reference evidence="1 2" key="1">
    <citation type="journal article" date="2020" name="ISME J.">
        <title>New virus isolates from Italian hydrothermal environments underscore the biogeographic pattern in archaeal virus communities.</title>
        <authorList>
            <person name="Baquero D.P."/>
            <person name="Contursi P."/>
            <person name="Piochi M."/>
            <person name="Bartolucci S."/>
            <person name="Liu Y."/>
            <person name="Cvirkaite-Krupovic V."/>
            <person name="Prangishvili D."/>
            <person name="Krupovic M."/>
        </authorList>
    </citation>
    <scope>NUCLEOTIDE SEQUENCE [LARGE SCALE GENOMIC DNA]</scope>
    <source>
        <strain evidence="1">10</strain>
    </source>
</reference>
<sequence>MRIITLLKALYGKRGYYYYSGLVAKIAGKECLCRLVHAILIYQLKYHKRLLQPEDEKNLYIEFLRDNCGEHYQQFMDVLNGKLDIDSAIHSLINRVPHSCDNHRVNLSASG</sequence>
<dbReference type="EMBL" id="MN876845">
    <property type="protein sequence ID" value="QJF12433.1"/>
    <property type="molecule type" value="Genomic_DNA"/>
</dbReference>
<accession>A0A6M3VZZ2</accession>
<name>A0A6M3VZZ2_9VIRU</name>